<evidence type="ECO:0000313" key="2">
    <source>
        <dbReference type="Proteomes" id="UP000784294"/>
    </source>
</evidence>
<dbReference type="Proteomes" id="UP000784294">
    <property type="component" value="Unassembled WGS sequence"/>
</dbReference>
<accession>A0A3S5BV99</accession>
<keyword evidence="2" id="KW-1185">Reference proteome</keyword>
<protein>
    <submittedName>
        <fullName evidence="1">Uncharacterized protein</fullName>
    </submittedName>
</protein>
<comment type="caution">
    <text evidence="1">The sequence shown here is derived from an EMBL/GenBank/DDBJ whole genome shotgun (WGS) entry which is preliminary data.</text>
</comment>
<evidence type="ECO:0000313" key="1">
    <source>
        <dbReference type="EMBL" id="VEL20011.1"/>
    </source>
</evidence>
<proteinExistence type="predicted"/>
<gene>
    <name evidence="1" type="ORF">PXEA_LOCUS13451</name>
</gene>
<dbReference type="OrthoDB" id="10264588at2759"/>
<dbReference type="AlphaFoldDB" id="A0A3S5BV99"/>
<organism evidence="1 2">
    <name type="scientific">Protopolystoma xenopodis</name>
    <dbReference type="NCBI Taxonomy" id="117903"/>
    <lineage>
        <taxon>Eukaryota</taxon>
        <taxon>Metazoa</taxon>
        <taxon>Spiralia</taxon>
        <taxon>Lophotrochozoa</taxon>
        <taxon>Platyhelminthes</taxon>
        <taxon>Monogenea</taxon>
        <taxon>Polyopisthocotylea</taxon>
        <taxon>Polystomatidea</taxon>
        <taxon>Polystomatidae</taxon>
        <taxon>Protopolystoma</taxon>
    </lineage>
</organism>
<sequence>MVFVWETNFDKLLNEIDDPGPVSAAARGSLHQRPLACEEKRRRPLRWRNQNNLSSEIPHVSRDSEVVISPYLAESDQVSDAQLSLTSNKVILKDSLPESHLFDNLQKDENDSNSATTVERRYDVEAKRLFQSEPSLIPPNVATTLEHILSQLDILTQVI</sequence>
<reference evidence="1" key="1">
    <citation type="submission" date="2018-11" db="EMBL/GenBank/DDBJ databases">
        <authorList>
            <consortium name="Pathogen Informatics"/>
        </authorList>
    </citation>
    <scope>NUCLEOTIDE SEQUENCE</scope>
</reference>
<name>A0A3S5BV99_9PLAT</name>
<dbReference type="EMBL" id="CAAALY010044318">
    <property type="protein sequence ID" value="VEL20011.1"/>
    <property type="molecule type" value="Genomic_DNA"/>
</dbReference>